<organism evidence="1 2">
    <name type="scientific">Caballeronia insecticola</name>
    <dbReference type="NCBI Taxonomy" id="758793"/>
    <lineage>
        <taxon>Bacteria</taxon>
        <taxon>Pseudomonadati</taxon>
        <taxon>Pseudomonadota</taxon>
        <taxon>Betaproteobacteria</taxon>
        <taxon>Burkholderiales</taxon>
        <taxon>Burkholderiaceae</taxon>
        <taxon>Caballeronia</taxon>
    </lineage>
</organism>
<protein>
    <submittedName>
        <fullName evidence="1">Transcriptional regulator AraC family</fullName>
    </submittedName>
</protein>
<evidence type="ECO:0000313" key="1">
    <source>
        <dbReference type="EMBL" id="BAN26863.1"/>
    </source>
</evidence>
<dbReference type="AlphaFoldDB" id="R4WQA8"/>
<dbReference type="EMBL" id="AP013060">
    <property type="protein sequence ID" value="BAN26863.1"/>
    <property type="molecule type" value="Genomic_DNA"/>
</dbReference>
<evidence type="ECO:0000313" key="2">
    <source>
        <dbReference type="Proteomes" id="UP000013966"/>
    </source>
</evidence>
<proteinExistence type="predicted"/>
<dbReference type="HOGENOM" id="CLU_2354376_0_0_4"/>
<sequence>MASFTTFTQRPSINDMRLSIFALDGVFDTGLTALLDTFATANELAALQGFDAAPVEVNLVGVRRRVRTALGFSAMVEPLSAVRQPDWVVVPARHAN</sequence>
<dbReference type="Gene3D" id="3.40.50.880">
    <property type="match status" value="1"/>
</dbReference>
<dbReference type="PATRIC" id="fig|758793.3.peg.5086"/>
<reference evidence="1 2" key="2">
    <citation type="journal article" date="2018" name="Int. J. Syst. Evol. Microbiol.">
        <title>Burkholderia insecticola sp. nov., a gut symbiotic bacterium of the bean bug Riptortus pedestris.</title>
        <authorList>
            <person name="Takeshita K."/>
            <person name="Tamaki H."/>
            <person name="Ohbayashi T."/>
            <person name="Meng X.-Y."/>
            <person name="Sone T."/>
            <person name="Mitani Y."/>
            <person name="Peeters C."/>
            <person name="Kikuchi Y."/>
            <person name="Vandamme P."/>
        </authorList>
    </citation>
    <scope>NUCLEOTIDE SEQUENCE [LARGE SCALE GENOMIC DNA]</scope>
    <source>
        <strain evidence="1">RPE64</strain>
    </source>
</reference>
<keyword evidence="2" id="KW-1185">Reference proteome</keyword>
<dbReference type="InterPro" id="IPR029062">
    <property type="entry name" value="Class_I_gatase-like"/>
</dbReference>
<dbReference type="STRING" id="758793.BRPE64_CCDS07800"/>
<accession>R4WQA8</accession>
<reference evidence="1 2" key="1">
    <citation type="journal article" date="2013" name="Genome Announc.">
        <title>Complete Genome Sequence of Burkholderia sp. Strain RPE64, Bacterial Symbiont of the Bean Bug Riptortus pedestris.</title>
        <authorList>
            <person name="Shibata T.F."/>
            <person name="Maeda T."/>
            <person name="Nikoh N."/>
            <person name="Yamaguchi K."/>
            <person name="Oshima K."/>
            <person name="Hattori M."/>
            <person name="Nishiyama T."/>
            <person name="Hasebe M."/>
            <person name="Fukatsu T."/>
            <person name="Kikuchi Y."/>
            <person name="Shigenobu S."/>
        </authorList>
    </citation>
    <scope>NUCLEOTIDE SEQUENCE [LARGE SCALE GENOMIC DNA]</scope>
</reference>
<dbReference type="Proteomes" id="UP000013966">
    <property type="component" value="Chromosome 3"/>
</dbReference>
<gene>
    <name evidence="1" type="ORF">BRPE64_CCDS07800</name>
</gene>
<name>R4WQA8_9BURK</name>
<dbReference type="KEGG" id="buo:BRPE64_CCDS07800"/>